<evidence type="ECO:0000313" key="2">
    <source>
        <dbReference type="Proteomes" id="UP000727506"/>
    </source>
</evidence>
<dbReference type="AlphaFoldDB" id="A0A943V127"/>
<sequence length="157" mass="17665">MTEEFEQMKADEARAYLRHVRDLGMRVRGLQASIDDARSRLLPAGVAYDKNGGGSGCYPDAIPDGVAKVQELIADYATELAALVDEQRQARECIAKVGNAMWRETLEGYYLRGECMELIAVKLGYSYESVKKYHRHGLAELWEHMPAEWRSPMAPAL</sequence>
<protein>
    <submittedName>
        <fullName evidence="1">Uncharacterized protein</fullName>
    </submittedName>
</protein>
<dbReference type="EMBL" id="JAGZSV010000139">
    <property type="protein sequence ID" value="MBS6941226.1"/>
    <property type="molecule type" value="Genomic_DNA"/>
</dbReference>
<accession>A0A943V127</accession>
<gene>
    <name evidence="1" type="ORF">KH142_07105</name>
</gene>
<proteinExistence type="predicted"/>
<name>A0A943V127_9ACTN</name>
<reference evidence="1" key="1">
    <citation type="submission" date="2021-02" db="EMBL/GenBank/DDBJ databases">
        <title>Infant gut strain persistence is associated with maternal origin, phylogeny, and functional potential including surface adhesion and iron acquisition.</title>
        <authorList>
            <person name="Lou Y.C."/>
        </authorList>
    </citation>
    <scope>NUCLEOTIDE SEQUENCE</scope>
    <source>
        <strain evidence="1">L2_039_000G1_dasL2_039_000G1_concoct_11</strain>
    </source>
</reference>
<dbReference type="Proteomes" id="UP000727506">
    <property type="component" value="Unassembled WGS sequence"/>
</dbReference>
<organism evidence="1 2">
    <name type="scientific">Slackia piriformis</name>
    <dbReference type="NCBI Taxonomy" id="626934"/>
    <lineage>
        <taxon>Bacteria</taxon>
        <taxon>Bacillati</taxon>
        <taxon>Actinomycetota</taxon>
        <taxon>Coriobacteriia</taxon>
        <taxon>Eggerthellales</taxon>
        <taxon>Eggerthellaceae</taxon>
        <taxon>Slackia</taxon>
    </lineage>
</organism>
<evidence type="ECO:0000313" key="1">
    <source>
        <dbReference type="EMBL" id="MBS6941226.1"/>
    </source>
</evidence>
<comment type="caution">
    <text evidence="1">The sequence shown here is derived from an EMBL/GenBank/DDBJ whole genome shotgun (WGS) entry which is preliminary data.</text>
</comment>